<evidence type="ECO:0000256" key="1">
    <source>
        <dbReference type="SAM" id="SignalP"/>
    </source>
</evidence>
<gene>
    <name evidence="2" type="ORF">AVDCRST_MAG37-475</name>
</gene>
<organism evidence="2">
    <name type="scientific">uncultured Rubrobacteraceae bacterium</name>
    <dbReference type="NCBI Taxonomy" id="349277"/>
    <lineage>
        <taxon>Bacteria</taxon>
        <taxon>Bacillati</taxon>
        <taxon>Actinomycetota</taxon>
        <taxon>Rubrobacteria</taxon>
        <taxon>Rubrobacterales</taxon>
        <taxon>Rubrobacteraceae</taxon>
        <taxon>environmental samples</taxon>
    </lineage>
</organism>
<dbReference type="AlphaFoldDB" id="A0A6J4Q2Z1"/>
<keyword evidence="1" id="KW-0732">Signal</keyword>
<feature type="chain" id="PRO_5026829659" description="Secreted protein" evidence="1">
    <location>
        <begin position="27"/>
        <end position="106"/>
    </location>
</feature>
<reference evidence="2" key="1">
    <citation type="submission" date="2020-02" db="EMBL/GenBank/DDBJ databases">
        <authorList>
            <person name="Meier V. D."/>
        </authorList>
    </citation>
    <scope>NUCLEOTIDE SEQUENCE</scope>
    <source>
        <strain evidence="2">AVDCRST_MAG37</strain>
    </source>
</reference>
<evidence type="ECO:0000313" key="2">
    <source>
        <dbReference type="EMBL" id="CAA9429298.1"/>
    </source>
</evidence>
<proteinExistence type="predicted"/>
<evidence type="ECO:0008006" key="3">
    <source>
        <dbReference type="Google" id="ProtNLM"/>
    </source>
</evidence>
<feature type="signal peptide" evidence="1">
    <location>
        <begin position="1"/>
        <end position="26"/>
    </location>
</feature>
<name>A0A6J4Q2Z1_9ACTN</name>
<accession>A0A6J4Q2Z1</accession>
<sequence length="106" mass="11221">MKRLKMLLIVVGATVMLAMATSSAIASPLSSTGVYQAHFVMDHRPCPSWVPSNVCAMFNEEGPVDFGVQGPVDFGAQGQPPDCPSYIPSNVCAMQERPLAGPPPFA</sequence>
<protein>
    <recommendedName>
        <fullName evidence="3">Secreted protein</fullName>
    </recommendedName>
</protein>
<dbReference type="EMBL" id="CADCVD010000022">
    <property type="protein sequence ID" value="CAA9429298.1"/>
    <property type="molecule type" value="Genomic_DNA"/>
</dbReference>